<evidence type="ECO:0000256" key="13">
    <source>
        <dbReference type="ARBA" id="ARBA00043219"/>
    </source>
</evidence>
<evidence type="ECO:0000256" key="4">
    <source>
        <dbReference type="ARBA" id="ARBA00012702"/>
    </source>
</evidence>
<feature type="chain" id="PRO_5002253345" description="Protein farnesyltransferase/geranylgeranyltransferase type-1 subunit alpha" evidence="14">
    <location>
        <begin position="20"/>
        <end position="334"/>
    </location>
</feature>
<dbReference type="EC" id="2.5.1.59" evidence="3"/>
<dbReference type="InterPro" id="IPR002088">
    <property type="entry name" value="Prenyl_trans_a"/>
</dbReference>
<dbReference type="PANTHER" id="PTHR11129">
    <property type="entry name" value="PROTEIN FARNESYLTRANSFERASE ALPHA SUBUNIT/RAB GERANYLGERANYL TRANSFERASE ALPHA SUBUNIT"/>
    <property type="match status" value="1"/>
</dbReference>
<evidence type="ECO:0000256" key="9">
    <source>
        <dbReference type="ARBA" id="ARBA00040965"/>
    </source>
</evidence>
<reference evidence="16" key="1">
    <citation type="submission" date="2011-02" db="EMBL/GenBank/DDBJ databases">
        <title>The Genome Sequence of Capsaspora owczarzaki ATCC 30864.</title>
        <authorList>
            <person name="Russ C."/>
            <person name="Cuomo C."/>
            <person name="Burger G."/>
            <person name="Gray M.W."/>
            <person name="Holland P.W.H."/>
            <person name="King N."/>
            <person name="Lang F.B.F."/>
            <person name="Roger A.J."/>
            <person name="Ruiz-Trillo I."/>
            <person name="Young S.K."/>
            <person name="Zeng Q."/>
            <person name="Gargeya S."/>
            <person name="Alvarado L."/>
            <person name="Berlin A."/>
            <person name="Chapman S.B."/>
            <person name="Chen Z."/>
            <person name="Freedman E."/>
            <person name="Gellesch M."/>
            <person name="Goldberg J."/>
            <person name="Griggs A."/>
            <person name="Gujja S."/>
            <person name="Heilman E."/>
            <person name="Heiman D."/>
            <person name="Howarth C."/>
            <person name="Mehta T."/>
            <person name="Neiman D."/>
            <person name="Pearson M."/>
            <person name="Roberts A."/>
            <person name="Saif S."/>
            <person name="Shea T."/>
            <person name="Shenoy N."/>
            <person name="Sisk P."/>
            <person name="Stolte C."/>
            <person name="Sykes S."/>
            <person name="White J."/>
            <person name="Yandava C."/>
            <person name="Haas B."/>
            <person name="Nusbaum C."/>
            <person name="Birren B."/>
        </authorList>
    </citation>
    <scope>NUCLEOTIDE SEQUENCE</scope>
    <source>
        <strain evidence="16">ATCC 30864</strain>
    </source>
</reference>
<dbReference type="GO" id="GO:0004662">
    <property type="term" value="F:CAAX-protein geranylgeranyltransferase activity"/>
    <property type="evidence" value="ECO:0007669"/>
    <property type="project" value="UniProtKB-EC"/>
</dbReference>
<sequence>MGCLAICTQISLLIVQSDSEYESDSDSETYVFFKDRPQWADVKPLEQDDGPDPVVAILYADEFKDKMNYFRAIVQLDERSQRAFDLTTEVIKANPANYHAWHFRRLVMDALNLDYQPELAFTHRLAEANPKNYQIWHHRRVVAEKIRSPSNELEFTATQLDHDAKNYHAWTHRHWVVEAFGLWDGQLDYSALLLQRDVRNNSAWNYRYWILSKTNGLDSLAKIDEQLAFAFALIRKAPNNESAWNFVRGVASSRRFGDTPSIEAFCTDLSKSPVHYPYCLGLQVEIQEEKALAGNRDALLELEKLCDKLGNEVDTIRAKYWNYRKVTVRERCPQ</sequence>
<dbReference type="OrthoDB" id="272289at2759"/>
<dbReference type="EMBL" id="KE346365">
    <property type="protein sequence ID" value="KJE93461.1"/>
    <property type="molecule type" value="Genomic_DNA"/>
</dbReference>
<dbReference type="InParanoid" id="A0A0D2UEA7"/>
<keyword evidence="8" id="KW-0460">Magnesium</keyword>
<accession>A0A0D2UEA7</accession>
<dbReference type="OMA" id="HRHTIID"/>
<evidence type="ECO:0000256" key="6">
    <source>
        <dbReference type="ARBA" id="ARBA00022679"/>
    </source>
</evidence>
<evidence type="ECO:0000313" key="15">
    <source>
        <dbReference type="EMBL" id="KJE93461.1"/>
    </source>
</evidence>
<dbReference type="Pfam" id="PF01239">
    <property type="entry name" value="PPTA"/>
    <property type="match status" value="5"/>
</dbReference>
<evidence type="ECO:0000256" key="5">
    <source>
        <dbReference type="ARBA" id="ARBA00022602"/>
    </source>
</evidence>
<comment type="similarity">
    <text evidence="2">Belongs to the protein prenyltransferase subunit alpha family.</text>
</comment>
<keyword evidence="6 15" id="KW-0808">Transferase</keyword>
<keyword evidence="14" id="KW-0732">Signal</keyword>
<evidence type="ECO:0000256" key="7">
    <source>
        <dbReference type="ARBA" id="ARBA00022737"/>
    </source>
</evidence>
<dbReference type="AlphaFoldDB" id="A0A0D2UEA7"/>
<feature type="signal peptide" evidence="14">
    <location>
        <begin position="1"/>
        <end position="19"/>
    </location>
</feature>
<evidence type="ECO:0000256" key="2">
    <source>
        <dbReference type="ARBA" id="ARBA00006734"/>
    </source>
</evidence>
<organism evidence="15 16">
    <name type="scientific">Capsaspora owczarzaki (strain ATCC 30864)</name>
    <dbReference type="NCBI Taxonomy" id="595528"/>
    <lineage>
        <taxon>Eukaryota</taxon>
        <taxon>Filasterea</taxon>
        <taxon>Capsaspora</taxon>
    </lineage>
</organism>
<evidence type="ECO:0000256" key="10">
    <source>
        <dbReference type="ARBA" id="ARBA00041392"/>
    </source>
</evidence>
<evidence type="ECO:0000256" key="8">
    <source>
        <dbReference type="ARBA" id="ARBA00022842"/>
    </source>
</evidence>
<dbReference type="GO" id="GO:0005965">
    <property type="term" value="C:protein farnesyltransferase complex"/>
    <property type="evidence" value="ECO:0007669"/>
    <property type="project" value="TreeGrafter"/>
</dbReference>
<proteinExistence type="inferred from homology"/>
<dbReference type="Gene3D" id="1.25.40.120">
    <property type="entry name" value="Protein prenylyltransferase"/>
    <property type="match status" value="1"/>
</dbReference>
<comment type="cofactor">
    <cofactor evidence="1">
        <name>Mg(2+)</name>
        <dbReference type="ChEBI" id="CHEBI:18420"/>
    </cofactor>
</comment>
<evidence type="ECO:0000256" key="3">
    <source>
        <dbReference type="ARBA" id="ARBA00012700"/>
    </source>
</evidence>
<evidence type="ECO:0000313" key="16">
    <source>
        <dbReference type="Proteomes" id="UP000008743"/>
    </source>
</evidence>
<dbReference type="STRING" id="595528.A0A0D2UEA7"/>
<dbReference type="GO" id="GO:0004660">
    <property type="term" value="F:protein farnesyltransferase activity"/>
    <property type="evidence" value="ECO:0007669"/>
    <property type="project" value="UniProtKB-EC"/>
</dbReference>
<name>A0A0D2UEA7_CAPO3</name>
<dbReference type="PROSITE" id="PS51147">
    <property type="entry name" value="PFTA"/>
    <property type="match status" value="4"/>
</dbReference>
<evidence type="ECO:0000256" key="11">
    <source>
        <dbReference type="ARBA" id="ARBA00042436"/>
    </source>
</evidence>
<dbReference type="PANTHER" id="PTHR11129:SF1">
    <property type="entry name" value="PROTEIN FARNESYLTRANSFERASE_GERANYLGERANYLTRANSFERASE TYPE-1 SUBUNIT ALPHA"/>
    <property type="match status" value="1"/>
</dbReference>
<dbReference type="eggNOG" id="KOG0530">
    <property type="taxonomic scope" value="Eukaryota"/>
</dbReference>
<dbReference type="GO" id="GO:0005953">
    <property type="term" value="C:CAAX-protein geranylgeranyltransferase complex"/>
    <property type="evidence" value="ECO:0007669"/>
    <property type="project" value="TreeGrafter"/>
</dbReference>
<keyword evidence="16" id="KW-1185">Reference proteome</keyword>
<evidence type="ECO:0000256" key="1">
    <source>
        <dbReference type="ARBA" id="ARBA00001946"/>
    </source>
</evidence>
<keyword evidence="5" id="KW-0637">Prenyltransferase</keyword>
<dbReference type="Proteomes" id="UP000008743">
    <property type="component" value="Unassembled WGS sequence"/>
</dbReference>
<dbReference type="EC" id="2.5.1.58" evidence="4"/>
<dbReference type="SUPFAM" id="SSF48439">
    <property type="entry name" value="Protein prenylyltransferase"/>
    <property type="match status" value="1"/>
</dbReference>
<gene>
    <name evidence="15" type="ORF">CAOG_004249</name>
</gene>
<evidence type="ECO:0000256" key="14">
    <source>
        <dbReference type="SAM" id="SignalP"/>
    </source>
</evidence>
<dbReference type="PhylomeDB" id="A0A0D2UEA7"/>
<keyword evidence="7" id="KW-0677">Repeat</keyword>
<evidence type="ECO:0000256" key="12">
    <source>
        <dbReference type="ARBA" id="ARBA00043086"/>
    </source>
</evidence>
<protein>
    <recommendedName>
        <fullName evidence="9">Protein farnesyltransferase/geranylgeranyltransferase type-1 subunit alpha</fullName>
        <ecNumber evidence="4">2.5.1.58</ecNumber>
        <ecNumber evidence="3">2.5.1.59</ecNumber>
    </recommendedName>
    <alternativeName>
        <fullName evidence="12">CAAX farnesyltransferase subunit alpha</fullName>
    </alternativeName>
    <alternativeName>
        <fullName evidence="11">FTase-alpha</fullName>
    </alternativeName>
    <alternativeName>
        <fullName evidence="10">Ras proteins prenyltransferase subunit alpha</fullName>
    </alternativeName>
    <alternativeName>
        <fullName evidence="13">Type I protein geranyl-geranyltransferase subunit alpha</fullName>
    </alternativeName>
</protein>